<dbReference type="Gene3D" id="1.10.101.10">
    <property type="entry name" value="PGBD-like superfamily/PGBD"/>
    <property type="match status" value="1"/>
</dbReference>
<dbReference type="AlphaFoldDB" id="A0A7Z3BS85"/>
<proteinExistence type="predicted"/>
<evidence type="ECO:0000259" key="1">
    <source>
        <dbReference type="Pfam" id="PF01471"/>
    </source>
</evidence>
<dbReference type="KEGG" id="pmui:G4G71_25810"/>
<evidence type="ECO:0000313" key="2">
    <source>
        <dbReference type="EMBL" id="QJP12129.1"/>
    </source>
</evidence>
<dbReference type="InterPro" id="IPR036365">
    <property type="entry name" value="PGBD-like_sf"/>
</dbReference>
<evidence type="ECO:0000313" key="3">
    <source>
        <dbReference type="Proteomes" id="UP000502549"/>
    </source>
</evidence>
<keyword evidence="3" id="KW-1185">Reference proteome</keyword>
<feature type="domain" description="Peptidoglycan binding-like" evidence="1">
    <location>
        <begin position="56"/>
        <end position="111"/>
    </location>
</feature>
<organism evidence="2 3">
    <name type="scientific">Pseudomonas multiresinivorans</name>
    <dbReference type="NCBI Taxonomy" id="95301"/>
    <lineage>
        <taxon>Bacteria</taxon>
        <taxon>Pseudomonadati</taxon>
        <taxon>Pseudomonadota</taxon>
        <taxon>Gammaproteobacteria</taxon>
        <taxon>Pseudomonadales</taxon>
        <taxon>Pseudomonadaceae</taxon>
        <taxon>Pseudomonas</taxon>
    </lineage>
</organism>
<dbReference type="Proteomes" id="UP000502549">
    <property type="component" value="Chromosome"/>
</dbReference>
<gene>
    <name evidence="2" type="ORF">G4G71_25810</name>
</gene>
<protein>
    <submittedName>
        <fullName evidence="2">Peptidoglycan-binding protein</fullName>
    </submittedName>
</protein>
<sequence length="116" mass="12418">MEAAGTNLGVRAGNVSGRVWDYFCRIPGITYSSSLTAPRLKPLPKVIRLEDPNVKSAKVKEIQKSLKALGIDPGKIDGEYGPHTVAAVVAFQKTHRLVADGVVGPATARALKIDWP</sequence>
<dbReference type="Pfam" id="PF01471">
    <property type="entry name" value="PG_binding_1"/>
    <property type="match status" value="1"/>
</dbReference>
<dbReference type="EMBL" id="CP048833">
    <property type="protein sequence ID" value="QJP12129.1"/>
    <property type="molecule type" value="Genomic_DNA"/>
</dbReference>
<accession>A0A7Z3BS85</accession>
<dbReference type="InterPro" id="IPR036366">
    <property type="entry name" value="PGBDSf"/>
</dbReference>
<name>A0A7Z3BS85_9PSED</name>
<dbReference type="SUPFAM" id="SSF47090">
    <property type="entry name" value="PGBD-like"/>
    <property type="match status" value="1"/>
</dbReference>
<dbReference type="InterPro" id="IPR002477">
    <property type="entry name" value="Peptidoglycan-bd-like"/>
</dbReference>
<reference evidence="2 3" key="1">
    <citation type="submission" date="2020-02" db="EMBL/GenBank/DDBJ databases">
        <title>Complete genome sequence of Pseudomonas multiresinivorans ORNL1.</title>
        <authorList>
            <person name="Podar M."/>
        </authorList>
    </citation>
    <scope>NUCLEOTIDE SEQUENCE [LARGE SCALE GENOMIC DNA]</scope>
    <source>
        <strain evidence="3">populi</strain>
    </source>
</reference>